<reference evidence="2 3" key="1">
    <citation type="submission" date="2024-09" db="EMBL/GenBank/DDBJ databases">
        <authorList>
            <person name="Sun Q."/>
            <person name="Mori K."/>
        </authorList>
    </citation>
    <scope>NUCLEOTIDE SEQUENCE [LARGE SCALE GENOMIC DNA]</scope>
    <source>
        <strain evidence="2 3">TBRC 3947</strain>
    </source>
</reference>
<feature type="compositionally biased region" description="Basic residues" evidence="1">
    <location>
        <begin position="96"/>
        <end position="105"/>
    </location>
</feature>
<accession>A0ABV6MF24</accession>
<evidence type="ECO:0000313" key="3">
    <source>
        <dbReference type="Proteomes" id="UP001589867"/>
    </source>
</evidence>
<feature type="region of interest" description="Disordered" evidence="1">
    <location>
        <begin position="1"/>
        <end position="22"/>
    </location>
</feature>
<gene>
    <name evidence="2" type="ORF">ACFFIA_37595</name>
</gene>
<evidence type="ECO:0000256" key="1">
    <source>
        <dbReference type="SAM" id="MobiDB-lite"/>
    </source>
</evidence>
<dbReference type="RefSeq" id="WP_377260807.1">
    <property type="nucleotide sequence ID" value="NZ_JBHLUH010000081.1"/>
</dbReference>
<organism evidence="2 3">
    <name type="scientific">Phytohabitans kaempferiae</name>
    <dbReference type="NCBI Taxonomy" id="1620943"/>
    <lineage>
        <taxon>Bacteria</taxon>
        <taxon>Bacillati</taxon>
        <taxon>Actinomycetota</taxon>
        <taxon>Actinomycetes</taxon>
        <taxon>Micromonosporales</taxon>
        <taxon>Micromonosporaceae</taxon>
    </lineage>
</organism>
<keyword evidence="3" id="KW-1185">Reference proteome</keyword>
<sequence length="105" mass="11250">MRTTTRYFDGPGGDLMAPPSSTRTWGAAVVSRALSKKDTALWTNIKPLGLYLMVSAAVLCGGTLASHEQPHWPCNGTAMPHEGQISERGCTTGSARPRRRPALRG</sequence>
<name>A0ABV6MF24_9ACTN</name>
<evidence type="ECO:0000313" key="2">
    <source>
        <dbReference type="EMBL" id="MFC0533336.1"/>
    </source>
</evidence>
<protein>
    <submittedName>
        <fullName evidence="2">Uncharacterized protein</fullName>
    </submittedName>
</protein>
<feature type="region of interest" description="Disordered" evidence="1">
    <location>
        <begin position="75"/>
        <end position="105"/>
    </location>
</feature>
<dbReference type="EMBL" id="JBHLUH010000081">
    <property type="protein sequence ID" value="MFC0533336.1"/>
    <property type="molecule type" value="Genomic_DNA"/>
</dbReference>
<comment type="caution">
    <text evidence="2">The sequence shown here is derived from an EMBL/GenBank/DDBJ whole genome shotgun (WGS) entry which is preliminary data.</text>
</comment>
<proteinExistence type="predicted"/>
<dbReference type="Proteomes" id="UP001589867">
    <property type="component" value="Unassembled WGS sequence"/>
</dbReference>